<dbReference type="InterPro" id="IPR029058">
    <property type="entry name" value="AB_hydrolase_fold"/>
</dbReference>
<dbReference type="GO" id="GO:0016787">
    <property type="term" value="F:hydrolase activity"/>
    <property type="evidence" value="ECO:0007669"/>
    <property type="project" value="UniProtKB-KW"/>
</dbReference>
<comment type="caution">
    <text evidence="2">The sequence shown here is derived from an EMBL/GenBank/DDBJ whole genome shotgun (WGS) entry which is preliminary data.</text>
</comment>
<evidence type="ECO:0000313" key="3">
    <source>
        <dbReference type="Proteomes" id="UP001203212"/>
    </source>
</evidence>
<organism evidence="2 3">
    <name type="scientific">Shewanella aestuarii</name>
    <dbReference type="NCBI Taxonomy" id="1028752"/>
    <lineage>
        <taxon>Bacteria</taxon>
        <taxon>Pseudomonadati</taxon>
        <taxon>Pseudomonadota</taxon>
        <taxon>Gammaproteobacteria</taxon>
        <taxon>Alteromonadales</taxon>
        <taxon>Shewanellaceae</taxon>
        <taxon>Shewanella</taxon>
    </lineage>
</organism>
<evidence type="ECO:0000259" key="1">
    <source>
        <dbReference type="Pfam" id="PF00561"/>
    </source>
</evidence>
<dbReference type="RefSeq" id="WP_188839716.1">
    <property type="nucleotide sequence ID" value="NZ_BMOT01000001.1"/>
</dbReference>
<evidence type="ECO:0000313" key="2">
    <source>
        <dbReference type="EMBL" id="MCL1116027.1"/>
    </source>
</evidence>
<dbReference type="SUPFAM" id="SSF53474">
    <property type="entry name" value="alpha/beta-Hydrolases"/>
    <property type="match status" value="1"/>
</dbReference>
<gene>
    <name evidence="2" type="ORF">L2689_02055</name>
</gene>
<protein>
    <submittedName>
        <fullName evidence="2">Alpha/beta hydrolase</fullName>
    </submittedName>
</protein>
<dbReference type="Proteomes" id="UP001203212">
    <property type="component" value="Unassembled WGS sequence"/>
</dbReference>
<dbReference type="InterPro" id="IPR000073">
    <property type="entry name" value="AB_hydrolase_1"/>
</dbReference>
<keyword evidence="3" id="KW-1185">Reference proteome</keyword>
<sequence length="269" mass="29664">MPQSFDINKFNYRSTGFGSPLVWSHGLLACMQSEDALGIYAWHRFPKKLTLLRYDACGHGLSASSNNKTDYLWTNLATNIEQLISAVLGDQTVILGGQSMGCASSLFTALNHPDKVKGLILMNPPTAWKLRASQHDYYIKVAKAAKILGGKGLAKINANHIDRMLPPWLIEAHKHSVLGMLDGLKSMKRSSLESIFLAAAENDLPSHEQLSQLHIPCLILAWDNDVNHPLSSAKTLASLLPSSELHQAKNMADVDEWPQLIIDFCLKLA</sequence>
<dbReference type="Gene3D" id="3.40.50.1820">
    <property type="entry name" value="alpha/beta hydrolase"/>
    <property type="match status" value="1"/>
</dbReference>
<keyword evidence="2" id="KW-0378">Hydrolase</keyword>
<dbReference type="Pfam" id="PF00561">
    <property type="entry name" value="Abhydrolase_1"/>
    <property type="match status" value="1"/>
</dbReference>
<dbReference type="InterPro" id="IPR050266">
    <property type="entry name" value="AB_hydrolase_sf"/>
</dbReference>
<feature type="domain" description="AB hydrolase-1" evidence="1">
    <location>
        <begin position="21"/>
        <end position="128"/>
    </location>
</feature>
<reference evidence="2 3" key="1">
    <citation type="submission" date="2022-01" db="EMBL/GenBank/DDBJ databases">
        <title>Whole genome-based taxonomy of the Shewanellaceae.</title>
        <authorList>
            <person name="Martin-Rodriguez A.J."/>
        </authorList>
    </citation>
    <scope>NUCLEOTIDE SEQUENCE [LARGE SCALE GENOMIC DNA]</scope>
    <source>
        <strain evidence="2 3">JCM 17801</strain>
    </source>
</reference>
<dbReference type="EMBL" id="JAKILK010000001">
    <property type="protein sequence ID" value="MCL1116027.1"/>
    <property type="molecule type" value="Genomic_DNA"/>
</dbReference>
<dbReference type="PANTHER" id="PTHR43798:SF5">
    <property type="entry name" value="MONOACYLGLYCEROL LIPASE ABHD6"/>
    <property type="match status" value="1"/>
</dbReference>
<accession>A0ABT0KX64</accession>
<name>A0ABT0KX64_9GAMM</name>
<dbReference type="PANTHER" id="PTHR43798">
    <property type="entry name" value="MONOACYLGLYCEROL LIPASE"/>
    <property type="match status" value="1"/>
</dbReference>
<proteinExistence type="predicted"/>